<reference evidence="10 11" key="1">
    <citation type="submission" date="2016-06" db="EMBL/GenBank/DDBJ databases">
        <authorList>
            <person name="Kjaerup R.B."/>
            <person name="Dalgaard T.S."/>
            <person name="Juul-Madsen H.R."/>
        </authorList>
    </citation>
    <scope>NUCLEOTIDE SEQUENCE [LARGE SCALE GENOMIC DNA]</scope>
    <source>
        <strain evidence="10 11">1245752.6</strain>
    </source>
</reference>
<evidence type="ECO:0000313" key="10">
    <source>
        <dbReference type="EMBL" id="OBS01561.1"/>
    </source>
</evidence>
<dbReference type="GO" id="GO:0016627">
    <property type="term" value="F:oxidoreductase activity, acting on the CH-CH group of donors"/>
    <property type="evidence" value="ECO:0007669"/>
    <property type="project" value="InterPro"/>
</dbReference>
<dbReference type="PANTHER" id="PTHR43292:SF3">
    <property type="entry name" value="ACYL-COA DEHYDROGENASE FADE29"/>
    <property type="match status" value="1"/>
</dbReference>
<dbReference type="GO" id="GO:0050660">
    <property type="term" value="F:flavin adenine dinucleotide binding"/>
    <property type="evidence" value="ECO:0007669"/>
    <property type="project" value="InterPro"/>
</dbReference>
<feature type="domain" description="Acyl-CoA oxidase/dehydrogenase middle" evidence="8">
    <location>
        <begin position="128"/>
        <end position="218"/>
    </location>
</feature>
<evidence type="ECO:0000259" key="7">
    <source>
        <dbReference type="Pfam" id="PF00441"/>
    </source>
</evidence>
<evidence type="ECO:0000259" key="8">
    <source>
        <dbReference type="Pfam" id="PF02770"/>
    </source>
</evidence>
<dbReference type="Pfam" id="PF02771">
    <property type="entry name" value="Acyl-CoA_dh_N"/>
    <property type="match status" value="1"/>
</dbReference>
<dbReference type="RefSeq" id="WP_065134146.1">
    <property type="nucleotide sequence ID" value="NZ_MAEM01000263.1"/>
</dbReference>
<gene>
    <name evidence="10" type="ORF">A9W98_19420</name>
</gene>
<dbReference type="InterPro" id="IPR006091">
    <property type="entry name" value="Acyl-CoA_Oxase/DH_mid-dom"/>
</dbReference>
<organism evidence="10 11">
    <name type="scientific">Mycobacterium gordonae</name>
    <dbReference type="NCBI Taxonomy" id="1778"/>
    <lineage>
        <taxon>Bacteria</taxon>
        <taxon>Bacillati</taxon>
        <taxon>Actinomycetota</taxon>
        <taxon>Actinomycetes</taxon>
        <taxon>Mycobacteriales</taxon>
        <taxon>Mycobacteriaceae</taxon>
        <taxon>Mycobacterium</taxon>
    </lineage>
</organism>
<dbReference type="SUPFAM" id="SSF56645">
    <property type="entry name" value="Acyl-CoA dehydrogenase NM domain-like"/>
    <property type="match status" value="1"/>
</dbReference>
<dbReference type="InterPro" id="IPR052161">
    <property type="entry name" value="Mycobact_Acyl-CoA_DH"/>
</dbReference>
<dbReference type="GO" id="GO:0005886">
    <property type="term" value="C:plasma membrane"/>
    <property type="evidence" value="ECO:0007669"/>
    <property type="project" value="TreeGrafter"/>
</dbReference>
<dbReference type="AlphaFoldDB" id="A0A1A6BGZ5"/>
<comment type="similarity">
    <text evidence="2 6">Belongs to the acyl-CoA dehydrogenase family.</text>
</comment>
<keyword evidence="3 6" id="KW-0285">Flavoprotein</keyword>
<proteinExistence type="inferred from homology"/>
<dbReference type="InterPro" id="IPR009100">
    <property type="entry name" value="AcylCoA_DH/oxidase_NM_dom_sf"/>
</dbReference>
<comment type="cofactor">
    <cofactor evidence="1 6">
        <name>FAD</name>
        <dbReference type="ChEBI" id="CHEBI:57692"/>
    </cofactor>
</comment>
<dbReference type="OrthoDB" id="2431337at2"/>
<dbReference type="EMBL" id="MAEM01000263">
    <property type="protein sequence ID" value="OBS01561.1"/>
    <property type="molecule type" value="Genomic_DNA"/>
</dbReference>
<dbReference type="Gene3D" id="2.40.110.10">
    <property type="entry name" value="Butyryl-CoA Dehydrogenase, subunit A, domain 2"/>
    <property type="match status" value="1"/>
</dbReference>
<keyword evidence="5 6" id="KW-0560">Oxidoreductase</keyword>
<dbReference type="InterPro" id="IPR036250">
    <property type="entry name" value="AcylCo_DH-like_C"/>
</dbReference>
<name>A0A1A6BGZ5_MYCGO</name>
<dbReference type="Proteomes" id="UP000093757">
    <property type="component" value="Unassembled WGS sequence"/>
</dbReference>
<evidence type="ECO:0000256" key="5">
    <source>
        <dbReference type="ARBA" id="ARBA00023002"/>
    </source>
</evidence>
<sequence>MDLGLSVEAERYRDGLRDWLSGNLPPQWRDIPVGTGDDQTYVAMRRQWGRRLFEAGWLAPHWPKEYGGLGLGADAQLAFVEMLVEAGAPEPMNNNGMGIFAPALMRFGTDEQCARYLKPMLSHDDIWCQGFSEPQAGSDLAGLSTRAIARGDRLLVSGQKVWTSFALFAERCYVLVKIAGSPGTTLVVVHMDRAGVTVRPLRNITGTSEFCEVFFDEVVVDAADVVGGIGDGWKVATYALARERSSALAQRSLQLTRELTRMMGALGGLGRLEGAEHALVDAFVRTRVVDSTVRRVFALSADKTEPGFLAPIAKILWSESHQKQLAMLLEAAGPEVAGAGADWSEWTRSLLFARAETIYGGTSEIQRNLIAKALGLPSDRR</sequence>
<keyword evidence="4 6" id="KW-0274">FAD</keyword>
<dbReference type="InterPro" id="IPR037069">
    <property type="entry name" value="AcylCoA_DH/ox_N_sf"/>
</dbReference>
<dbReference type="PANTHER" id="PTHR43292">
    <property type="entry name" value="ACYL-COA DEHYDROGENASE"/>
    <property type="match status" value="1"/>
</dbReference>
<dbReference type="InterPro" id="IPR013786">
    <property type="entry name" value="AcylCoA_DH/ox_N"/>
</dbReference>
<evidence type="ECO:0000313" key="11">
    <source>
        <dbReference type="Proteomes" id="UP000093757"/>
    </source>
</evidence>
<evidence type="ECO:0000256" key="4">
    <source>
        <dbReference type="ARBA" id="ARBA00022827"/>
    </source>
</evidence>
<dbReference type="Pfam" id="PF02770">
    <property type="entry name" value="Acyl-CoA_dh_M"/>
    <property type="match status" value="1"/>
</dbReference>
<feature type="domain" description="Acyl-CoA dehydrogenase/oxidase C-terminal" evidence="7">
    <location>
        <begin position="230"/>
        <end position="374"/>
    </location>
</feature>
<protein>
    <recommendedName>
        <fullName evidence="12">Acyl-CoA dehydrogenase</fullName>
    </recommendedName>
</protein>
<evidence type="ECO:0000256" key="3">
    <source>
        <dbReference type="ARBA" id="ARBA00022630"/>
    </source>
</evidence>
<evidence type="ECO:0000256" key="2">
    <source>
        <dbReference type="ARBA" id="ARBA00009347"/>
    </source>
</evidence>
<accession>A0A1A6BGZ5</accession>
<dbReference type="Gene3D" id="1.20.140.10">
    <property type="entry name" value="Butyryl-CoA Dehydrogenase, subunit A, domain 3"/>
    <property type="match status" value="1"/>
</dbReference>
<dbReference type="Gene3D" id="1.10.540.10">
    <property type="entry name" value="Acyl-CoA dehydrogenase/oxidase, N-terminal domain"/>
    <property type="match status" value="1"/>
</dbReference>
<evidence type="ECO:0000256" key="1">
    <source>
        <dbReference type="ARBA" id="ARBA00001974"/>
    </source>
</evidence>
<evidence type="ECO:0000256" key="6">
    <source>
        <dbReference type="RuleBase" id="RU362125"/>
    </source>
</evidence>
<feature type="domain" description="Acyl-CoA dehydrogenase/oxidase N-terminal" evidence="9">
    <location>
        <begin position="8"/>
        <end position="123"/>
    </location>
</feature>
<dbReference type="InterPro" id="IPR009075">
    <property type="entry name" value="AcylCo_DH/oxidase_C"/>
</dbReference>
<comment type="caution">
    <text evidence="10">The sequence shown here is derived from an EMBL/GenBank/DDBJ whole genome shotgun (WGS) entry which is preliminary data.</text>
</comment>
<evidence type="ECO:0008006" key="12">
    <source>
        <dbReference type="Google" id="ProtNLM"/>
    </source>
</evidence>
<evidence type="ECO:0000259" key="9">
    <source>
        <dbReference type="Pfam" id="PF02771"/>
    </source>
</evidence>
<dbReference type="Pfam" id="PF00441">
    <property type="entry name" value="Acyl-CoA_dh_1"/>
    <property type="match status" value="1"/>
</dbReference>
<dbReference type="SUPFAM" id="SSF47203">
    <property type="entry name" value="Acyl-CoA dehydrogenase C-terminal domain-like"/>
    <property type="match status" value="1"/>
</dbReference>
<dbReference type="InterPro" id="IPR046373">
    <property type="entry name" value="Acyl-CoA_Oxase/DH_mid-dom_sf"/>
</dbReference>